<keyword evidence="2" id="KW-1185">Reference proteome</keyword>
<sequence>MKNKNSREEEYDYDCINKILKELGIPSYEGDIVFFLVAEKCKKVSNHDQKE</sequence>
<dbReference type="Proteomes" id="UP001432202">
    <property type="component" value="Chromosome"/>
</dbReference>
<dbReference type="AlphaFoldDB" id="A0AAX4L062"/>
<dbReference type="GeneID" id="89337860"/>
<organism evidence="1 2">
    <name type="scientific">Sulfolobus tengchongensis</name>
    <dbReference type="NCBI Taxonomy" id="207809"/>
    <lineage>
        <taxon>Archaea</taxon>
        <taxon>Thermoproteota</taxon>
        <taxon>Thermoprotei</taxon>
        <taxon>Sulfolobales</taxon>
        <taxon>Sulfolobaceae</taxon>
        <taxon>Sulfolobus</taxon>
    </lineage>
</organism>
<name>A0AAX4L062_9CREN</name>
<proteinExistence type="predicted"/>
<dbReference type="RefSeq" id="WP_338601316.1">
    <property type="nucleotide sequence ID" value="NZ_CP146016.1"/>
</dbReference>
<protein>
    <submittedName>
        <fullName evidence="1">Uncharacterized protein</fullName>
    </submittedName>
</protein>
<evidence type="ECO:0000313" key="1">
    <source>
        <dbReference type="EMBL" id="WWQ60481.1"/>
    </source>
</evidence>
<dbReference type="EMBL" id="CP146016">
    <property type="protein sequence ID" value="WWQ60481.1"/>
    <property type="molecule type" value="Genomic_DNA"/>
</dbReference>
<evidence type="ECO:0000313" key="2">
    <source>
        <dbReference type="Proteomes" id="UP001432202"/>
    </source>
</evidence>
<gene>
    <name evidence="1" type="ORF">V6M85_13785</name>
</gene>
<accession>A0AAX4L062</accession>
<reference evidence="1 2" key="1">
    <citation type="submission" date="2024-02" db="EMBL/GenBank/DDBJ databases">
        <title>STSV induces naive adaptation in Sulfolobus.</title>
        <authorList>
            <person name="Xiang X."/>
            <person name="Song M."/>
        </authorList>
    </citation>
    <scope>NUCLEOTIDE SEQUENCE [LARGE SCALE GENOMIC DNA]</scope>
    <source>
        <strain evidence="1 2">RT2</strain>
    </source>
</reference>